<feature type="transmembrane region" description="Helical" evidence="6">
    <location>
        <begin position="292"/>
        <end position="312"/>
    </location>
</feature>
<dbReference type="AlphaFoldDB" id="A0A845R4Q3"/>
<evidence type="ECO:0000313" key="8">
    <source>
        <dbReference type="Proteomes" id="UP000467132"/>
    </source>
</evidence>
<dbReference type="InterPro" id="IPR002797">
    <property type="entry name" value="Polysacc_synth"/>
</dbReference>
<keyword evidence="5 6" id="KW-0472">Membrane</keyword>
<feature type="transmembrane region" description="Helical" evidence="6">
    <location>
        <begin position="229"/>
        <end position="253"/>
    </location>
</feature>
<reference evidence="7 8" key="1">
    <citation type="submission" date="2018-08" db="EMBL/GenBank/DDBJ databases">
        <title>Murine metabolic-syndrome-specific gut microbial biobank.</title>
        <authorList>
            <person name="Liu C."/>
        </authorList>
    </citation>
    <scope>NUCLEOTIDE SEQUENCE [LARGE SCALE GENOMIC DNA]</scope>
    <source>
        <strain evidence="7 8">583</strain>
    </source>
</reference>
<dbReference type="Proteomes" id="UP000467132">
    <property type="component" value="Unassembled WGS sequence"/>
</dbReference>
<feature type="transmembrane region" description="Helical" evidence="6">
    <location>
        <begin position="183"/>
        <end position="208"/>
    </location>
</feature>
<gene>
    <name evidence="7" type="ORF">D3Z33_11540</name>
</gene>
<feature type="transmembrane region" description="Helical" evidence="6">
    <location>
        <begin position="487"/>
        <end position="508"/>
    </location>
</feature>
<keyword evidence="2" id="KW-1003">Cell membrane</keyword>
<organism evidence="7 8">
    <name type="scientific">Senegalia massiliensis</name>
    <dbReference type="NCBI Taxonomy" id="1720316"/>
    <lineage>
        <taxon>Bacteria</taxon>
        <taxon>Bacillati</taxon>
        <taxon>Bacillota</taxon>
        <taxon>Clostridia</taxon>
        <taxon>Eubacteriales</taxon>
        <taxon>Clostridiaceae</taxon>
        <taxon>Senegalia</taxon>
    </lineage>
</organism>
<dbReference type="PANTHER" id="PTHR30250:SF21">
    <property type="entry name" value="LIPID II FLIPPASE MURJ"/>
    <property type="match status" value="1"/>
</dbReference>
<protein>
    <submittedName>
        <fullName evidence="7">Polysaccharide biosynthesis protein</fullName>
    </submittedName>
</protein>
<feature type="transmembrane region" description="Helical" evidence="6">
    <location>
        <begin position="119"/>
        <end position="139"/>
    </location>
</feature>
<evidence type="ECO:0000256" key="6">
    <source>
        <dbReference type="SAM" id="Phobius"/>
    </source>
</evidence>
<keyword evidence="4 6" id="KW-1133">Transmembrane helix</keyword>
<feature type="transmembrane region" description="Helical" evidence="6">
    <location>
        <begin position="459"/>
        <end position="481"/>
    </location>
</feature>
<feature type="transmembrane region" description="Helical" evidence="6">
    <location>
        <begin position="332"/>
        <end position="355"/>
    </location>
</feature>
<dbReference type="CDD" id="cd13124">
    <property type="entry name" value="MATE_SpoVB_like"/>
    <property type="match status" value="1"/>
</dbReference>
<evidence type="ECO:0000256" key="3">
    <source>
        <dbReference type="ARBA" id="ARBA00022692"/>
    </source>
</evidence>
<dbReference type="Pfam" id="PF01943">
    <property type="entry name" value="Polysacc_synt"/>
    <property type="match status" value="1"/>
</dbReference>
<dbReference type="RefSeq" id="WP_160197939.1">
    <property type="nucleotide sequence ID" value="NZ_QXXA01000012.1"/>
</dbReference>
<keyword evidence="8" id="KW-1185">Reference proteome</keyword>
<comment type="caution">
    <text evidence="7">The sequence shown here is derived from an EMBL/GenBank/DDBJ whole genome shotgun (WGS) entry which is preliminary data.</text>
</comment>
<evidence type="ECO:0000313" key="7">
    <source>
        <dbReference type="EMBL" id="NBI07483.1"/>
    </source>
</evidence>
<feature type="transmembrane region" description="Helical" evidence="6">
    <location>
        <begin position="47"/>
        <end position="66"/>
    </location>
</feature>
<name>A0A845R4Q3_9CLOT</name>
<evidence type="ECO:0000256" key="5">
    <source>
        <dbReference type="ARBA" id="ARBA00023136"/>
    </source>
</evidence>
<comment type="subcellular location">
    <subcellularLocation>
        <location evidence="1">Cell membrane</location>
        <topology evidence="1">Multi-pass membrane protein</topology>
    </subcellularLocation>
</comment>
<sequence>MSKDNFLKGAAILSIAGFLVKILGAVYRIPLANMIGDTGMGYYQAAYPIYTLMFAISTAGIPVAIAKLVSEKNSIGDYRGAQRIFRISFIGLLIGGILTSSFVFLGAKTIADKIGNSNAYYALIALAPALLFTPIMSAFRGYFQGRQDMTPTALSQVIEQLARVGMGLLLVALILRFDKGLPMAAGGASFGASAGALLGSITIIYIYLKRRKKIRREIRRSERFKKQDTSQIIKSILVIAIPITIGASVVPLFGTIDVAIVMRRLQDIGYTEKEASGLYGQLTGMAQTLINFPQVFSVAIGSSLVPAISTAFARKKFSEVKRTASSGIRVTLLIGLPAAMGLFILAEPIIKLLYFSNPIEVQESAGSILRVLSFSVIFLTLVQSLTAILQGMGKAFIPVRNLIIGALAKVVIVYVLTGIPGVGVKGAAVSTITAYMIASFLNLRAVKKYARIRFNLIDLFFKPILSVAIMTLIVSLSYNLLDGFIGSRLATLIAIAFGGISYGFALLLTSTITSKDFELLPGGSKLAIKLKKIGLLRR</sequence>
<dbReference type="InterPro" id="IPR050833">
    <property type="entry name" value="Poly_Biosynth_Transport"/>
</dbReference>
<feature type="transmembrane region" description="Helical" evidence="6">
    <location>
        <begin position="160"/>
        <end position="177"/>
    </location>
</feature>
<feature type="transmembrane region" description="Helical" evidence="6">
    <location>
        <begin position="367"/>
        <end position="389"/>
    </location>
</feature>
<feature type="transmembrane region" description="Helical" evidence="6">
    <location>
        <begin position="87"/>
        <end position="107"/>
    </location>
</feature>
<evidence type="ECO:0000256" key="4">
    <source>
        <dbReference type="ARBA" id="ARBA00022989"/>
    </source>
</evidence>
<keyword evidence="3 6" id="KW-0812">Transmembrane</keyword>
<dbReference type="InterPro" id="IPR024923">
    <property type="entry name" value="PG_synth_SpoVB"/>
</dbReference>
<feature type="transmembrane region" description="Helical" evidence="6">
    <location>
        <begin position="401"/>
        <end position="421"/>
    </location>
</feature>
<dbReference type="PANTHER" id="PTHR30250">
    <property type="entry name" value="PST FAMILY PREDICTED COLANIC ACID TRANSPORTER"/>
    <property type="match status" value="1"/>
</dbReference>
<feature type="transmembrane region" description="Helical" evidence="6">
    <location>
        <begin position="427"/>
        <end position="447"/>
    </location>
</feature>
<dbReference type="PIRSF" id="PIRSF038958">
    <property type="entry name" value="PG_synth_SpoVB"/>
    <property type="match status" value="1"/>
</dbReference>
<accession>A0A845R4Q3</accession>
<dbReference type="GO" id="GO:0005886">
    <property type="term" value="C:plasma membrane"/>
    <property type="evidence" value="ECO:0007669"/>
    <property type="project" value="UniProtKB-SubCell"/>
</dbReference>
<dbReference type="OrthoDB" id="9775950at2"/>
<dbReference type="EMBL" id="QXXA01000012">
    <property type="protein sequence ID" value="NBI07483.1"/>
    <property type="molecule type" value="Genomic_DNA"/>
</dbReference>
<evidence type="ECO:0000256" key="2">
    <source>
        <dbReference type="ARBA" id="ARBA00022475"/>
    </source>
</evidence>
<evidence type="ECO:0000256" key="1">
    <source>
        <dbReference type="ARBA" id="ARBA00004651"/>
    </source>
</evidence>
<proteinExistence type="predicted"/>
<feature type="transmembrane region" description="Helical" evidence="6">
    <location>
        <begin position="7"/>
        <end position="27"/>
    </location>
</feature>